<reference evidence="6" key="1">
    <citation type="submission" date="2020-10" db="EMBL/GenBank/DDBJ databases">
        <authorList>
            <person name="Gilroy R."/>
        </authorList>
    </citation>
    <scope>NUCLEOTIDE SEQUENCE</scope>
    <source>
        <strain evidence="6">ChiSjej6B24-2974</strain>
    </source>
</reference>
<dbReference type="InterPro" id="IPR004184">
    <property type="entry name" value="PFL_dom"/>
</dbReference>
<evidence type="ECO:0000313" key="6">
    <source>
        <dbReference type="EMBL" id="HIQ83548.1"/>
    </source>
</evidence>
<dbReference type="AlphaFoldDB" id="A0A9D0ZN90"/>
<dbReference type="Proteomes" id="UP000824260">
    <property type="component" value="Unassembled WGS sequence"/>
</dbReference>
<keyword evidence="2" id="KW-0456">Lyase</keyword>
<evidence type="ECO:0000313" key="7">
    <source>
        <dbReference type="Proteomes" id="UP000824260"/>
    </source>
</evidence>
<dbReference type="PANTHER" id="PTHR43641:SF3">
    <property type="entry name" value="DEHYDRATASE PFLD-RELATED"/>
    <property type="match status" value="1"/>
</dbReference>
<dbReference type="PROSITE" id="PS00850">
    <property type="entry name" value="GLY_RADICAL_1"/>
    <property type="match status" value="1"/>
</dbReference>
<dbReference type="GO" id="GO:0016829">
    <property type="term" value="F:lyase activity"/>
    <property type="evidence" value="ECO:0007669"/>
    <property type="project" value="UniProtKB-KW"/>
</dbReference>
<evidence type="ECO:0000256" key="2">
    <source>
        <dbReference type="ARBA" id="ARBA00023239"/>
    </source>
</evidence>
<evidence type="ECO:0000256" key="1">
    <source>
        <dbReference type="ARBA" id="ARBA00022818"/>
    </source>
</evidence>
<dbReference type="Pfam" id="PF01228">
    <property type="entry name" value="Gly_radical"/>
    <property type="match status" value="1"/>
</dbReference>
<feature type="modified residue" description="Glycine radical" evidence="3">
    <location>
        <position position="757"/>
    </location>
</feature>
<evidence type="ECO:0000259" key="5">
    <source>
        <dbReference type="PROSITE" id="PS51554"/>
    </source>
</evidence>
<sequence>MDSLVMTERVARLRDKMLSEQRFASVEQAKLITGSYRETEGQPRILRRAHALVSAMEKIGIRVEPEELIVGNRTSGVRAGVVFPESGSAWVNREFETLPTRAQDTFAVRAEDVRIFREEIYPYWQGKSLEDVLRARCGAALDALAPVVKINQKDHAQGHICPNVETWLRVGPAGLAACARDCAARAGGERRDFYQAVETVMEGACAFYRRYERLLFELAGQETASQENLLACAAVCRDLADRPAQTFREAVQAVWMLFVILHLESNASSFSPGRLDKILWPYYERDMRNGLLSRQEALELIECLFLKFNSIVYMRNANSAKYFAGFPIGFNIALGGQDDDGNDFVNELSFLFLRAQAHLGLPQPNLSVRLHKGTQDALLEEAVRVVARGSGMPQFFNDEAVIPALENVGVSEKDARGYAIVGCVELTPTGCCLGWSDAAMFNLNKVLELTLTGGRCLLTGKQLGPDAGTLADYADFAALEDAFRRQIDYFIDKMLPLLEEVERAHQELLPTPFLSTVVDGCMERGVDVTRGGARYNLSGIQMIQVANLADSLAALKELVYEKRKIAPERLLAALRTDFAGEEPLRQMLLNRAGKYGNDLEAVDALAAKWAAYFRGALEKHKNYRGGPYHTGLYTVSAHVPMGQNVGASPDGRHAREPLADGGMSPVYGRDVCGPTAVLKSVSHIDSGLASNGGLLNMKFLPSFFETEAGIHKFGLFLRAFVDLKIPHVQFNVVRPESLRDAQREPEKYRSLTVRVAGYTAYFVELARDLQNEIIARTSYAGV</sequence>
<evidence type="ECO:0000259" key="4">
    <source>
        <dbReference type="PROSITE" id="PS51149"/>
    </source>
</evidence>
<dbReference type="SUPFAM" id="SSF51998">
    <property type="entry name" value="PFL-like glycyl radical enzymes"/>
    <property type="match status" value="1"/>
</dbReference>
<feature type="domain" description="PFL" evidence="5">
    <location>
        <begin position="8"/>
        <end position="653"/>
    </location>
</feature>
<dbReference type="InterPro" id="IPR051215">
    <property type="entry name" value="GRE"/>
</dbReference>
<keyword evidence="1 3" id="KW-0556">Organic radical</keyword>
<gene>
    <name evidence="6" type="ORF">IAA52_10665</name>
</gene>
<dbReference type="InterPro" id="IPR010098">
    <property type="entry name" value="PFL2/GDeHydtase_fam"/>
</dbReference>
<dbReference type="InterPro" id="IPR019777">
    <property type="entry name" value="Form_AcTrfase_GR_CS"/>
</dbReference>
<dbReference type="Pfam" id="PF02901">
    <property type="entry name" value="PFL-like"/>
    <property type="match status" value="1"/>
</dbReference>
<feature type="domain" description="Glycine radical" evidence="4">
    <location>
        <begin position="661"/>
        <end position="782"/>
    </location>
</feature>
<name>A0A9D0ZN90_9FIRM</name>
<dbReference type="GO" id="GO:0005829">
    <property type="term" value="C:cytosol"/>
    <property type="evidence" value="ECO:0007669"/>
    <property type="project" value="TreeGrafter"/>
</dbReference>
<comment type="caution">
    <text evidence="6">The sequence shown here is derived from an EMBL/GenBank/DDBJ whole genome shotgun (WGS) entry which is preliminary data.</text>
</comment>
<accession>A0A9D0ZN90</accession>
<dbReference type="Gene3D" id="3.20.70.20">
    <property type="match status" value="1"/>
</dbReference>
<dbReference type="EMBL" id="DVFZ01000102">
    <property type="protein sequence ID" value="HIQ83548.1"/>
    <property type="molecule type" value="Genomic_DNA"/>
</dbReference>
<evidence type="ECO:0000256" key="3">
    <source>
        <dbReference type="PROSITE-ProRule" id="PRU00493"/>
    </source>
</evidence>
<reference evidence="6" key="2">
    <citation type="journal article" date="2021" name="PeerJ">
        <title>Extensive microbial diversity within the chicken gut microbiome revealed by metagenomics and culture.</title>
        <authorList>
            <person name="Gilroy R."/>
            <person name="Ravi A."/>
            <person name="Getino M."/>
            <person name="Pursley I."/>
            <person name="Horton D.L."/>
            <person name="Alikhan N.F."/>
            <person name="Baker D."/>
            <person name="Gharbi K."/>
            <person name="Hall N."/>
            <person name="Watson M."/>
            <person name="Adriaenssens E.M."/>
            <person name="Foster-Nyarko E."/>
            <person name="Jarju S."/>
            <person name="Secka A."/>
            <person name="Antonio M."/>
            <person name="Oren A."/>
            <person name="Chaudhuri R.R."/>
            <person name="La Ragione R."/>
            <person name="Hildebrand F."/>
            <person name="Pallen M.J."/>
        </authorList>
    </citation>
    <scope>NUCLEOTIDE SEQUENCE</scope>
    <source>
        <strain evidence="6">ChiSjej6B24-2974</strain>
    </source>
</reference>
<organism evidence="6 7">
    <name type="scientific">Candidatus Pullichristensenella stercorigallinarum</name>
    <dbReference type="NCBI Taxonomy" id="2840909"/>
    <lineage>
        <taxon>Bacteria</taxon>
        <taxon>Bacillati</taxon>
        <taxon>Bacillota</taxon>
        <taxon>Clostridia</taxon>
        <taxon>Candidatus Pullichristensenella</taxon>
    </lineage>
</organism>
<dbReference type="PANTHER" id="PTHR43641">
    <property type="entry name" value="FORMATE ACETYLTRANSFERASE 3-RELATED"/>
    <property type="match status" value="1"/>
</dbReference>
<dbReference type="NCBIfam" id="TIGR01774">
    <property type="entry name" value="PFL2-3"/>
    <property type="match status" value="1"/>
</dbReference>
<proteinExistence type="predicted"/>
<protein>
    <submittedName>
        <fullName evidence="6">Formate C-acetyltransferase/glycerol dehydratase family glycyl radical enzyme</fullName>
    </submittedName>
</protein>
<dbReference type="PROSITE" id="PS51149">
    <property type="entry name" value="GLY_RADICAL_2"/>
    <property type="match status" value="1"/>
</dbReference>
<dbReference type="PROSITE" id="PS51554">
    <property type="entry name" value="PFL"/>
    <property type="match status" value="1"/>
</dbReference>
<dbReference type="InterPro" id="IPR001150">
    <property type="entry name" value="Gly_radical"/>
</dbReference>